<dbReference type="SUPFAM" id="SSF52518">
    <property type="entry name" value="Thiamin diphosphate-binding fold (THDP-binding)"/>
    <property type="match status" value="1"/>
</dbReference>
<protein>
    <submittedName>
        <fullName evidence="5">Transketolase</fullName>
    </submittedName>
</protein>
<comment type="similarity">
    <text evidence="2">Belongs to the transketolase family.</text>
</comment>
<sequence length="291" mass="31830">MPQTTDLNRHSIGELQRISHKLSQQIIEITTKAGSGHPSSSLSMIDILTGLYFSGVMNYDPKRPDWPERDRFILSKGHGAPGLYVTLAEAGYFDPALLSTLRETDSPIEGHPNMRVLPGVEASTGSLGQGLSIGLGHALAARVDGRHYRVYVLIGDGESDEGQIWEATMAAAKYQVDNLTLILDYNKFQQTGPVEEVMPALTPPGDKWRAFGWYTHEIDGHDMNKVVSSLEMMKSVVNQPQIIIANTKKGKGLSPFEANDTNRLHGKALSEDQAKTAIAELDAMYAKLEGA</sequence>
<evidence type="ECO:0000259" key="4">
    <source>
        <dbReference type="Pfam" id="PF00456"/>
    </source>
</evidence>
<evidence type="ECO:0000256" key="3">
    <source>
        <dbReference type="ARBA" id="ARBA00023052"/>
    </source>
</evidence>
<dbReference type="Gene3D" id="3.40.50.970">
    <property type="match status" value="1"/>
</dbReference>
<gene>
    <name evidence="5" type="ORF">G4Y79_10060</name>
</gene>
<evidence type="ECO:0000313" key="6">
    <source>
        <dbReference type="Proteomes" id="UP000594468"/>
    </source>
</evidence>
<dbReference type="EMBL" id="CP062983">
    <property type="protein sequence ID" value="QPC84696.1"/>
    <property type="molecule type" value="Genomic_DNA"/>
</dbReference>
<dbReference type="AlphaFoldDB" id="A0A7S8ED09"/>
<accession>A0A7S8ED09</accession>
<dbReference type="InterPro" id="IPR029061">
    <property type="entry name" value="THDP-binding"/>
</dbReference>
<evidence type="ECO:0000313" key="5">
    <source>
        <dbReference type="EMBL" id="QPC84696.1"/>
    </source>
</evidence>
<keyword evidence="3" id="KW-0786">Thiamine pyrophosphate</keyword>
<proteinExistence type="inferred from homology"/>
<dbReference type="KEGG" id="pmet:G4Y79_10060"/>
<dbReference type="Proteomes" id="UP000594468">
    <property type="component" value="Chromosome"/>
</dbReference>
<feature type="domain" description="Transketolase N-terminal" evidence="4">
    <location>
        <begin position="27"/>
        <end position="277"/>
    </location>
</feature>
<evidence type="ECO:0000256" key="2">
    <source>
        <dbReference type="ARBA" id="ARBA00007131"/>
    </source>
</evidence>
<dbReference type="CDD" id="cd02012">
    <property type="entry name" value="TPP_TK"/>
    <property type="match status" value="1"/>
</dbReference>
<reference evidence="5 6" key="1">
    <citation type="submission" date="2020-02" db="EMBL/GenBank/DDBJ databases">
        <authorList>
            <person name="Zheng R.K."/>
            <person name="Sun C.M."/>
        </authorList>
    </citation>
    <scope>NUCLEOTIDE SEQUENCE [LARGE SCALE GENOMIC DNA]</scope>
    <source>
        <strain evidence="6">rifampicinis</strain>
    </source>
</reference>
<organism evidence="5 6">
    <name type="scientific">Phototrophicus methaneseepsis</name>
    <dbReference type="NCBI Taxonomy" id="2710758"/>
    <lineage>
        <taxon>Bacteria</taxon>
        <taxon>Bacillati</taxon>
        <taxon>Chloroflexota</taxon>
        <taxon>Candidatus Thermofontia</taxon>
        <taxon>Phototrophicales</taxon>
        <taxon>Phototrophicaceae</taxon>
        <taxon>Phototrophicus</taxon>
    </lineage>
</organism>
<evidence type="ECO:0000256" key="1">
    <source>
        <dbReference type="ARBA" id="ARBA00001964"/>
    </source>
</evidence>
<keyword evidence="6" id="KW-1185">Reference proteome</keyword>
<dbReference type="InterPro" id="IPR005474">
    <property type="entry name" value="Transketolase_N"/>
</dbReference>
<dbReference type="RefSeq" id="WP_195172759.1">
    <property type="nucleotide sequence ID" value="NZ_CP062983.1"/>
</dbReference>
<dbReference type="Pfam" id="PF00456">
    <property type="entry name" value="Transketolase_N"/>
    <property type="match status" value="1"/>
</dbReference>
<dbReference type="PANTHER" id="PTHR47514">
    <property type="entry name" value="TRANSKETOLASE N-TERMINAL SECTION-RELATED"/>
    <property type="match status" value="1"/>
</dbReference>
<comment type="cofactor">
    <cofactor evidence="1">
        <name>thiamine diphosphate</name>
        <dbReference type="ChEBI" id="CHEBI:58937"/>
    </cofactor>
</comment>
<dbReference type="PANTHER" id="PTHR47514:SF1">
    <property type="entry name" value="TRANSKETOLASE N-TERMINAL SECTION-RELATED"/>
    <property type="match status" value="1"/>
</dbReference>
<name>A0A7S8ED09_9CHLR</name>